<dbReference type="Proteomes" id="UP000516260">
    <property type="component" value="Chromosome 3"/>
</dbReference>
<evidence type="ECO:0000256" key="2">
    <source>
        <dbReference type="ARBA" id="ARBA00017795"/>
    </source>
</evidence>
<protein>
    <recommendedName>
        <fullName evidence="2">KH homology domain-containing protein 4</fullName>
    </recommendedName>
    <alternativeName>
        <fullName evidence="3">Brings lots of money 7</fullName>
    </alternativeName>
</protein>
<evidence type="ECO:0000256" key="5">
    <source>
        <dbReference type="SAM" id="MobiDB-lite"/>
    </source>
</evidence>
<evidence type="ECO:0000256" key="1">
    <source>
        <dbReference type="ARBA" id="ARBA00006093"/>
    </source>
</evidence>
<evidence type="ECO:0000313" key="9">
    <source>
        <dbReference type="Proteomes" id="UP000516260"/>
    </source>
</evidence>
<feature type="region of interest" description="Disordered" evidence="5">
    <location>
        <begin position="546"/>
        <end position="596"/>
    </location>
</feature>
<dbReference type="CDD" id="cd22385">
    <property type="entry name" value="KH-I_KHDC4_rpt1"/>
    <property type="match status" value="1"/>
</dbReference>
<organism evidence="8 9">
    <name type="scientific">Takifugu bimaculatus</name>
    <dbReference type="NCBI Taxonomy" id="433685"/>
    <lineage>
        <taxon>Eukaryota</taxon>
        <taxon>Metazoa</taxon>
        <taxon>Chordata</taxon>
        <taxon>Craniata</taxon>
        <taxon>Vertebrata</taxon>
        <taxon>Euteleostomi</taxon>
        <taxon>Actinopterygii</taxon>
        <taxon>Neopterygii</taxon>
        <taxon>Teleostei</taxon>
        <taxon>Neoteleostei</taxon>
        <taxon>Acanthomorphata</taxon>
        <taxon>Eupercaria</taxon>
        <taxon>Tetraodontiformes</taxon>
        <taxon>Tetradontoidea</taxon>
        <taxon>Tetraodontidae</taxon>
        <taxon>Takifugu</taxon>
    </lineage>
</organism>
<evidence type="ECO:0000313" key="8">
    <source>
        <dbReference type="EMBL" id="TNM90913.1"/>
    </source>
</evidence>
<accession>A0A4Z2BF51</accession>
<dbReference type="PANTHER" id="PTHR15744">
    <property type="entry name" value="BLOM7"/>
    <property type="match status" value="1"/>
</dbReference>
<dbReference type="InterPro" id="IPR056149">
    <property type="entry name" value="PRP5/DDX46/KHDC4_KH"/>
</dbReference>
<feature type="compositionally biased region" description="Basic and acidic residues" evidence="5">
    <location>
        <begin position="586"/>
        <end position="596"/>
    </location>
</feature>
<dbReference type="FunFam" id="3.30.1370.10:FF:000037">
    <property type="entry name" value="KH domain protein"/>
    <property type="match status" value="1"/>
</dbReference>
<reference evidence="8 9" key="1">
    <citation type="submission" date="2019-04" db="EMBL/GenBank/DDBJ databases">
        <title>The sequence and de novo assembly of Takifugu bimaculatus genome using PacBio and Hi-C technologies.</title>
        <authorList>
            <person name="Xu P."/>
            <person name="Liu B."/>
            <person name="Zhou Z."/>
        </authorList>
    </citation>
    <scope>NUCLEOTIDE SEQUENCE [LARGE SCALE GENOMIC DNA]</scope>
    <source>
        <strain evidence="8">TB-2018</strain>
        <tissue evidence="8">Muscle</tissue>
    </source>
</reference>
<dbReference type="PANTHER" id="PTHR15744:SF2">
    <property type="entry name" value="KH HOMOLOGY DOMAIN-CONTAINING PROTEIN 4"/>
    <property type="match status" value="1"/>
</dbReference>
<dbReference type="AlphaFoldDB" id="A0A4Z2BF51"/>
<dbReference type="GO" id="GO:0005634">
    <property type="term" value="C:nucleus"/>
    <property type="evidence" value="ECO:0007669"/>
    <property type="project" value="InterPro"/>
</dbReference>
<dbReference type="InterPro" id="IPR055256">
    <property type="entry name" value="KH_1_KHDC4/BBP-like"/>
</dbReference>
<comment type="function">
    <text evidence="4">RNA-binding protein involved in pre-mRNA splicing. Interacts with the PRP19C/Prp19 complex/NTC/Nineteen complex which is part of the spliceosome. Involved in regulating splice site selection. Binds preferentially RNA with A/C rich sequences and poly-C stretches.</text>
</comment>
<feature type="domain" description="KHDC4/BBP-like KH-domain type I" evidence="6">
    <location>
        <begin position="275"/>
        <end position="348"/>
    </location>
</feature>
<dbReference type="SUPFAM" id="SSF54791">
    <property type="entry name" value="Eukaryotic type KH-domain (KH-domain type I)"/>
    <property type="match status" value="2"/>
</dbReference>
<feature type="region of interest" description="Disordered" evidence="5">
    <location>
        <begin position="238"/>
        <end position="258"/>
    </location>
</feature>
<dbReference type="InterPro" id="IPR047889">
    <property type="entry name" value="KHDC4_KH-I_second"/>
</dbReference>
<gene>
    <name evidence="8" type="ORF">fugu_003202</name>
</gene>
<keyword evidence="9" id="KW-1185">Reference proteome</keyword>
<dbReference type="Gene3D" id="3.30.1370.10">
    <property type="entry name" value="K Homology domain, type 1"/>
    <property type="match status" value="2"/>
</dbReference>
<sequence length="596" mass="63879">MASALAVIDCPKGPFKRCLTSRWDKPAQPEQSAAVKQQGSSENTAHPVSLSRVVGTAGGNSTMSEATGMGVKPAPQGGVEMAAAMAAKINAMLMAKGKLMTPPPLLAKTPPSVPVPVITEELVVTEVDINDVPFNCRDLLTKGKTQEEIRQFSGAVVTTKGHFMAEIEKGGAGQRPLYLHVQGKNQEQVNKAVMRIKEIISEDLLRASAASGGKQIPIMPPLTLYPQPPRPVTPAAVPRTPNATSVPGQGHRPAAPHTGSFVHTKIFVGLDQALQSFNVKDKVEGPGGSYLSHIQTETGARVFLRGKSSGYIEQASKRESFEPLHVYISHPNAAGLEAAKKLTESLLETVRAEHAHMVSVYTATGSTQPYPAHGLPPSNNYSNQGSWYDYPANGYAGGYAAYPGASGYWSNENGSTSQSNMSTTPQSSQAMVQYPVCSRKQHSYLVQVYHRSHYESENNPGFFILSLPAALQRHLPASRVEEDKVDARCVMGSNLLSIVFLQEVHNLSSGSFGRVLMPPPPPLFVAPGPVARKRLREATVEDRLSLPTSTASTGVQADQCMKKSKVAEDASGLVPYGGDSSDEDDERTHSSKTDYS</sequence>
<dbReference type="InterPro" id="IPR036612">
    <property type="entry name" value="KH_dom_type_1_sf"/>
</dbReference>
<dbReference type="InterPro" id="IPR047890">
    <property type="entry name" value="KHDC4_KH-I_first"/>
</dbReference>
<dbReference type="Pfam" id="PF22675">
    <property type="entry name" value="KH-I_KHDC4-BBP"/>
    <property type="match status" value="1"/>
</dbReference>
<evidence type="ECO:0000259" key="7">
    <source>
        <dbReference type="Pfam" id="PF23469"/>
    </source>
</evidence>
<proteinExistence type="inferred from homology"/>
<evidence type="ECO:0000256" key="4">
    <source>
        <dbReference type="ARBA" id="ARBA00045732"/>
    </source>
</evidence>
<feature type="domain" description="ATP-dependent RNA helicase PRP5/DDX46/KHDC4 KH" evidence="7">
    <location>
        <begin position="124"/>
        <end position="203"/>
    </location>
</feature>
<comment type="caution">
    <text evidence="8">The sequence shown here is derived from an EMBL/GenBank/DDBJ whole genome shotgun (WGS) entry which is preliminary data.</text>
</comment>
<feature type="compositionally biased region" description="Polar residues" evidence="5">
    <location>
        <begin position="546"/>
        <end position="556"/>
    </location>
</feature>
<comment type="similarity">
    <text evidence="1">Belongs to the KHDC4 family.</text>
</comment>
<dbReference type="CDD" id="cd22386">
    <property type="entry name" value="KH-I_KHDC4_rpt2"/>
    <property type="match status" value="1"/>
</dbReference>
<name>A0A4Z2BF51_9TELE</name>
<dbReference type="EMBL" id="SWLE01000016">
    <property type="protein sequence ID" value="TNM90913.1"/>
    <property type="molecule type" value="Genomic_DNA"/>
</dbReference>
<dbReference type="GO" id="GO:0003723">
    <property type="term" value="F:RNA binding"/>
    <property type="evidence" value="ECO:0007669"/>
    <property type="project" value="InterPro"/>
</dbReference>
<evidence type="ECO:0000259" key="6">
    <source>
        <dbReference type="Pfam" id="PF22675"/>
    </source>
</evidence>
<dbReference type="Pfam" id="PF23469">
    <property type="entry name" value="KH_12"/>
    <property type="match status" value="1"/>
</dbReference>
<feature type="compositionally biased region" description="Polar residues" evidence="5">
    <location>
        <begin position="29"/>
        <end position="46"/>
    </location>
</feature>
<dbReference type="FunFam" id="3.30.1370.10:FF:000066">
    <property type="entry name" value="KH domain containing 4, pre-mRNA splicing factor"/>
    <property type="match status" value="1"/>
</dbReference>
<evidence type="ECO:0000256" key="3">
    <source>
        <dbReference type="ARBA" id="ARBA00030267"/>
    </source>
</evidence>
<feature type="region of interest" description="Disordered" evidence="5">
    <location>
        <begin position="22"/>
        <end position="71"/>
    </location>
</feature>
<dbReference type="InterPro" id="IPR031121">
    <property type="entry name" value="RIK/BLOM7"/>
</dbReference>